<protein>
    <submittedName>
        <fullName evidence="2">Uncharacterized protein</fullName>
    </submittedName>
</protein>
<evidence type="ECO:0000256" key="1">
    <source>
        <dbReference type="SAM" id="MobiDB-lite"/>
    </source>
</evidence>
<dbReference type="AlphaFoldDB" id="A0A1C7M965"/>
<dbReference type="Proteomes" id="UP000092993">
    <property type="component" value="Unassembled WGS sequence"/>
</dbReference>
<keyword evidence="3" id="KW-1185">Reference proteome</keyword>
<reference evidence="2 3" key="1">
    <citation type="submission" date="2016-03" db="EMBL/GenBank/DDBJ databases">
        <title>Whole genome sequencing of Grifola frondosa 9006-11.</title>
        <authorList>
            <person name="Min B."/>
            <person name="Park H."/>
            <person name="Kim J.-G."/>
            <person name="Cho H."/>
            <person name="Oh Y.-L."/>
            <person name="Kong W.-S."/>
            <person name="Choi I.-G."/>
        </authorList>
    </citation>
    <scope>NUCLEOTIDE SEQUENCE [LARGE SCALE GENOMIC DNA]</scope>
    <source>
        <strain evidence="2 3">9006-11</strain>
    </source>
</reference>
<sequence length="350" mass="37855">MKLRANPNDTSISASMSLHYLPASGLGKPWELQTPDRVSPPPAINPLQWRVRFPRTPRAPPTPRTHEFPVWAHVLPVSPSLHPPPFVLPSTRSPDMRIPPLFTCLALTLTLTLDLPLTDAAALARLPLALGLSSPAASVPRIPEDWTNAQRLAARLPPRAPQNLRRTPTRRAAPSASPSPRLLVKREGRIEVRDAQTSAHIGFVSSSGSAGLSADADALRVRFATAGAELVDLEAADAAASSARRASLMGVCAQRDRPRTRGTEWVLSFRVRIEITDVRVFPAAPAHARGTGQSRIWTFDARSLALTPHWVGPDGAHVRVHAVYNGTLFLVRDGDAQVQAQDVGLYFVGG</sequence>
<dbReference type="STRING" id="5627.A0A1C7M965"/>
<dbReference type="EMBL" id="LUGG01000007">
    <property type="protein sequence ID" value="OBZ72919.1"/>
    <property type="molecule type" value="Genomic_DNA"/>
</dbReference>
<proteinExistence type="predicted"/>
<evidence type="ECO:0000313" key="3">
    <source>
        <dbReference type="Proteomes" id="UP000092993"/>
    </source>
</evidence>
<accession>A0A1C7M965</accession>
<organism evidence="2 3">
    <name type="scientific">Grifola frondosa</name>
    <name type="common">Maitake</name>
    <name type="synonym">Polyporus frondosus</name>
    <dbReference type="NCBI Taxonomy" id="5627"/>
    <lineage>
        <taxon>Eukaryota</taxon>
        <taxon>Fungi</taxon>
        <taxon>Dikarya</taxon>
        <taxon>Basidiomycota</taxon>
        <taxon>Agaricomycotina</taxon>
        <taxon>Agaricomycetes</taxon>
        <taxon>Polyporales</taxon>
        <taxon>Grifolaceae</taxon>
        <taxon>Grifola</taxon>
    </lineage>
</organism>
<name>A0A1C7M965_GRIFR</name>
<comment type="caution">
    <text evidence="2">The sequence shown here is derived from an EMBL/GenBank/DDBJ whole genome shotgun (WGS) entry which is preliminary data.</text>
</comment>
<dbReference type="OrthoDB" id="3167181at2759"/>
<feature type="region of interest" description="Disordered" evidence="1">
    <location>
        <begin position="158"/>
        <end position="180"/>
    </location>
</feature>
<evidence type="ECO:0000313" key="2">
    <source>
        <dbReference type="EMBL" id="OBZ72919.1"/>
    </source>
</evidence>
<gene>
    <name evidence="2" type="ORF">A0H81_06804</name>
</gene>